<reference evidence="2 3" key="1">
    <citation type="submission" date="2018-06" db="EMBL/GenBank/DDBJ databases">
        <title>Streptacidiphilus pinicola sp. nov., isolated from pine grove soil.</title>
        <authorList>
            <person name="Roh S.G."/>
            <person name="Park S."/>
            <person name="Kim M.-K."/>
            <person name="Yun B.-R."/>
            <person name="Park J."/>
            <person name="Kim M.J."/>
            <person name="Kim Y.S."/>
            <person name="Kim S.B."/>
        </authorList>
    </citation>
    <scope>NUCLEOTIDE SEQUENCE [LARGE SCALE GENOMIC DNA]</scope>
    <source>
        <strain evidence="2 3">MMS16-CNU450</strain>
    </source>
</reference>
<dbReference type="SUPFAM" id="SSF55874">
    <property type="entry name" value="ATPase domain of HSP90 chaperone/DNA topoisomerase II/histidine kinase"/>
    <property type="match status" value="1"/>
</dbReference>
<evidence type="ECO:0008006" key="4">
    <source>
        <dbReference type="Google" id="ProtNLM"/>
    </source>
</evidence>
<dbReference type="OrthoDB" id="5096633at2"/>
<dbReference type="Pfam" id="PF13589">
    <property type="entry name" value="HATPase_c_3"/>
    <property type="match status" value="1"/>
</dbReference>
<protein>
    <recommendedName>
        <fullName evidence="4">ATP-binding protein</fullName>
    </recommendedName>
</protein>
<dbReference type="AlphaFoldDB" id="A0A2X0J8H6"/>
<evidence type="ECO:0000313" key="2">
    <source>
        <dbReference type="EMBL" id="RAG83788.1"/>
    </source>
</evidence>
<feature type="region of interest" description="Disordered" evidence="1">
    <location>
        <begin position="642"/>
        <end position="662"/>
    </location>
</feature>
<evidence type="ECO:0000256" key="1">
    <source>
        <dbReference type="SAM" id="MobiDB-lite"/>
    </source>
</evidence>
<evidence type="ECO:0000313" key="3">
    <source>
        <dbReference type="Proteomes" id="UP000248889"/>
    </source>
</evidence>
<dbReference type="Proteomes" id="UP000248889">
    <property type="component" value="Unassembled WGS sequence"/>
</dbReference>
<gene>
    <name evidence="2" type="ORF">DN069_20325</name>
</gene>
<sequence>MSAAVPCLEIRFHGRVIEHLGIDMYQSPVAAIAELVSNAWDADASQVDVTLPDNVKSDSARIVISDNGEGMTLQQCQDRYLNVGYNRRRDRESDRTPAGRPMMGRKGIGKFAGFGIARFVEVDTTSKETGERTVFRLDAEVLIDGSSSYANSEPLTVELIRHEPADPSRTKDHGTVITLQGLSLKQRPPVERFRTSMARRFLLLERSDDFKVLVNGATISDIEDVEKIEFSFPRSYAEYDLPVPAGLEIDGEWGVEKLSDGSRIRWRFVFYREPIGDDELTGVSIFSHHKLSQRPFIFNLSGGLGGQTAIHYLSGRVEADFLDEQDKDLISTERQRVNWDVDETQPLLEWGRARVQALLRTWQDLRARGKKEAIENRIRPFSQRLGKLERPERRVVDKALLSLAKLPAVNEDQFADLAESVLTAWEGGRLKSLIDELAEAETMDSEALVAILMQSQVMSALHAAERVKSQLNLIVGLEERVKRRALELEVRDYIAEHPWLIQPRWDTFKVERGIDPLVKEVAKAVYGDAWNARVDLVLSSGSQLLVVEFMRPGLKADWDHLNRYERYVTRLRTAVIASDSQFRMVTGLLVADHIDRAADVASKVQTLRSQDMDATDWPGLLRQARRQWEAYFDILRDRAPDDSRMQQLAEGQAEPRSISAED</sequence>
<dbReference type="EMBL" id="QKYN01000077">
    <property type="protein sequence ID" value="RAG83788.1"/>
    <property type="molecule type" value="Genomic_DNA"/>
</dbReference>
<organism evidence="2 3">
    <name type="scientific">Streptacidiphilus pinicola</name>
    <dbReference type="NCBI Taxonomy" id="2219663"/>
    <lineage>
        <taxon>Bacteria</taxon>
        <taxon>Bacillati</taxon>
        <taxon>Actinomycetota</taxon>
        <taxon>Actinomycetes</taxon>
        <taxon>Kitasatosporales</taxon>
        <taxon>Streptomycetaceae</taxon>
        <taxon>Streptacidiphilus</taxon>
    </lineage>
</organism>
<dbReference type="InterPro" id="IPR036890">
    <property type="entry name" value="HATPase_C_sf"/>
</dbReference>
<accession>A0A2X0J8H6</accession>
<dbReference type="Gene3D" id="3.30.565.10">
    <property type="entry name" value="Histidine kinase-like ATPase, C-terminal domain"/>
    <property type="match status" value="1"/>
</dbReference>
<keyword evidence="3" id="KW-1185">Reference proteome</keyword>
<name>A0A2X0J8H6_9ACTN</name>
<proteinExistence type="predicted"/>
<comment type="caution">
    <text evidence="2">The sequence shown here is derived from an EMBL/GenBank/DDBJ whole genome shotgun (WGS) entry which is preliminary data.</text>
</comment>
<dbReference type="RefSeq" id="WP_111502813.1">
    <property type="nucleotide sequence ID" value="NZ_QKYN01000077.1"/>
</dbReference>